<proteinExistence type="inferred from homology"/>
<feature type="domain" description="C2H2-type" evidence="11">
    <location>
        <begin position="367"/>
        <end position="395"/>
    </location>
</feature>
<evidence type="ECO:0000256" key="4">
    <source>
        <dbReference type="ARBA" id="ARBA00022695"/>
    </source>
</evidence>
<feature type="region of interest" description="Disordered" evidence="10">
    <location>
        <begin position="109"/>
        <end position="129"/>
    </location>
</feature>
<dbReference type="PANTHER" id="PTHR10656">
    <property type="entry name" value="CELL FATE DETERMINING PROTEIN MAB21-RELATED"/>
    <property type="match status" value="1"/>
</dbReference>
<dbReference type="PROSITE" id="PS00028">
    <property type="entry name" value="ZINC_FINGER_C2H2_1"/>
    <property type="match status" value="6"/>
</dbReference>
<evidence type="ECO:0000313" key="13">
    <source>
        <dbReference type="Proteomes" id="UP001634394"/>
    </source>
</evidence>
<dbReference type="Proteomes" id="UP001634394">
    <property type="component" value="Unassembled WGS sequence"/>
</dbReference>
<evidence type="ECO:0000256" key="10">
    <source>
        <dbReference type="SAM" id="MobiDB-lite"/>
    </source>
</evidence>
<keyword evidence="9" id="KW-0862">Zinc</keyword>
<evidence type="ECO:0000256" key="8">
    <source>
        <dbReference type="ARBA" id="ARBA00022842"/>
    </source>
</evidence>
<evidence type="ECO:0000256" key="7">
    <source>
        <dbReference type="ARBA" id="ARBA00022840"/>
    </source>
</evidence>
<feature type="domain" description="C2H2-type" evidence="11">
    <location>
        <begin position="251"/>
        <end position="278"/>
    </location>
</feature>
<feature type="domain" description="C2H2-type" evidence="11">
    <location>
        <begin position="7"/>
        <end position="35"/>
    </location>
</feature>
<dbReference type="Gene3D" id="3.30.160.60">
    <property type="entry name" value="Classic Zinc Finger"/>
    <property type="match status" value="4"/>
</dbReference>
<dbReference type="Pfam" id="PF03281">
    <property type="entry name" value="Mab-21"/>
    <property type="match status" value="1"/>
</dbReference>
<organism evidence="12 13">
    <name type="scientific">Sinanodonta woodiana</name>
    <name type="common">Chinese pond mussel</name>
    <name type="synonym">Anodonta woodiana</name>
    <dbReference type="NCBI Taxonomy" id="1069815"/>
    <lineage>
        <taxon>Eukaryota</taxon>
        <taxon>Metazoa</taxon>
        <taxon>Spiralia</taxon>
        <taxon>Lophotrochozoa</taxon>
        <taxon>Mollusca</taxon>
        <taxon>Bivalvia</taxon>
        <taxon>Autobranchia</taxon>
        <taxon>Heteroconchia</taxon>
        <taxon>Palaeoheterodonta</taxon>
        <taxon>Unionida</taxon>
        <taxon>Unionoidea</taxon>
        <taxon>Unionidae</taxon>
        <taxon>Unioninae</taxon>
        <taxon>Sinanodonta</taxon>
    </lineage>
</organism>
<evidence type="ECO:0000256" key="1">
    <source>
        <dbReference type="ARBA" id="ARBA00001946"/>
    </source>
</evidence>
<dbReference type="SMART" id="SM00355">
    <property type="entry name" value="ZnF_C2H2"/>
    <property type="match status" value="7"/>
</dbReference>
<dbReference type="Pfam" id="PF00096">
    <property type="entry name" value="zf-C2H2"/>
    <property type="match status" value="1"/>
</dbReference>
<dbReference type="Gene3D" id="1.10.1410.40">
    <property type="match status" value="1"/>
</dbReference>
<evidence type="ECO:0000256" key="3">
    <source>
        <dbReference type="ARBA" id="ARBA00022679"/>
    </source>
</evidence>
<sequence length="843" mass="95669">MASNVEVRCPKCSKTFDSRPAMEAHQRDKHLSRRSLSSPGTQPSTGSSTVYQSEVDSSLCESPIKSMCRCGKQFQNEKHLQQHILDKRSKRFGCDQCCKSFDSKDDLEDHQKKKHRTVEKPNKPPQTGLGLQTAAVTEDILCLSDHLKNIYSKQTIAPFKCPCGKEYQELVSFEQHLTDKQNTAKPHKCNVCCETYNSEKAVEDHCKVKHEGRRDISAHDQLKSSVTDERNILARTTARTTSSPGVETEVFKCSCGKVFSNEGELKQHAQSKKANSKPFPCTCCCESFDCGEDMKSHVKNKHNDLNKLAESFRNMKVETNTVYSNVGSGEGGRLEGKSWSCACGRIFDKEDQLTQHRVAKKEKAKPFPCPQCCHSYESPERLDAHMSSQHAGIYPNDGTIVQLQRTISSSSSSAGVQPMFPVIGKTFRCLQCIRQFSSFDALIAHEKEKGHDNSDVRGNKLKSMQRYLENYYRIKSDVKPEDKSASFEFVRSKILQILSDVRKQEGGEIFKCELRNAGSNANELKIGKADEFDFNIPVEVKVLEVKRTGTVPYIFKDKEKQKEEGPSSKNMNVKRELKYEPGGKYPIPKDYAVLVVDIGASPTLSDLCVSDHLIAHHLQQRLYSCIRKAITGMKGIDLNAEAHGPAITMNMHPPGGHQISVDLTMVIDCKDITVKEYNWPRPDTHKHLSRKVIEAIVGAGCQLTPKGDEFWNISFSNCESFLMKEIDGPNECRKMCHKLLKTFFQTWKSRSKTGYKTITSFIFKHLTFWMNERKLEPGYWNQYNLSICFLDTLKELLKSLDSKKLINYFIPCENILGIRDLSEMNELTEEVKKEIRELENINC</sequence>
<name>A0ABD3TGF6_SINWO</name>
<dbReference type="EMBL" id="JBJQND010000018">
    <property type="protein sequence ID" value="KAL3836106.1"/>
    <property type="molecule type" value="Genomic_DNA"/>
</dbReference>
<feature type="domain" description="C2H2-type" evidence="11">
    <location>
        <begin position="92"/>
        <end position="121"/>
    </location>
</feature>
<evidence type="ECO:0000256" key="5">
    <source>
        <dbReference type="ARBA" id="ARBA00022723"/>
    </source>
</evidence>
<evidence type="ECO:0000259" key="11">
    <source>
        <dbReference type="PROSITE" id="PS50157"/>
    </source>
</evidence>
<evidence type="ECO:0000256" key="9">
    <source>
        <dbReference type="PROSITE-ProRule" id="PRU00042"/>
    </source>
</evidence>
<dbReference type="GO" id="GO:0008270">
    <property type="term" value="F:zinc ion binding"/>
    <property type="evidence" value="ECO:0007669"/>
    <property type="project" value="UniProtKB-KW"/>
</dbReference>
<comment type="similarity">
    <text evidence="2">Belongs to the mab-21 family.</text>
</comment>
<keyword evidence="13" id="KW-1185">Reference proteome</keyword>
<dbReference type="GO" id="GO:0016779">
    <property type="term" value="F:nucleotidyltransferase activity"/>
    <property type="evidence" value="ECO:0007669"/>
    <property type="project" value="UniProtKB-KW"/>
</dbReference>
<keyword evidence="3" id="KW-0808">Transferase</keyword>
<dbReference type="InterPro" id="IPR024810">
    <property type="entry name" value="MAB21L/cGLR"/>
</dbReference>
<dbReference type="InterPro" id="IPR013087">
    <property type="entry name" value="Znf_C2H2_type"/>
</dbReference>
<accession>A0ABD3TGF6</accession>
<dbReference type="EMBL" id="JBJQND010000018">
    <property type="protein sequence ID" value="KAL3836107.1"/>
    <property type="molecule type" value="Genomic_DNA"/>
</dbReference>
<keyword evidence="8" id="KW-0460">Magnesium</keyword>
<keyword evidence="6" id="KW-0547">Nucleotide-binding</keyword>
<dbReference type="AlphaFoldDB" id="A0ABD3TGF6"/>
<reference evidence="12 13" key="1">
    <citation type="submission" date="2024-11" db="EMBL/GenBank/DDBJ databases">
        <title>Chromosome-level genome assembly of the freshwater bivalve Anodonta woodiana.</title>
        <authorList>
            <person name="Chen X."/>
        </authorList>
    </citation>
    <scope>NUCLEOTIDE SEQUENCE [LARGE SCALE GENOMIC DNA]</scope>
    <source>
        <strain evidence="12">MN2024</strain>
        <tissue evidence="12">Gills</tissue>
    </source>
</reference>
<dbReference type="SMART" id="SM01265">
    <property type="entry name" value="Mab-21"/>
    <property type="match status" value="1"/>
</dbReference>
<dbReference type="PROSITE" id="PS50157">
    <property type="entry name" value="ZINC_FINGER_C2H2_2"/>
    <property type="match status" value="6"/>
</dbReference>
<dbReference type="InterPro" id="IPR046903">
    <property type="entry name" value="Mab-21-like_nuc_Trfase"/>
</dbReference>
<dbReference type="Pfam" id="PF20266">
    <property type="entry name" value="Mab-21_C"/>
    <property type="match status" value="1"/>
</dbReference>
<feature type="region of interest" description="Disordered" evidence="10">
    <location>
        <begin position="19"/>
        <end position="50"/>
    </location>
</feature>
<feature type="compositionally biased region" description="Low complexity" evidence="10">
    <location>
        <begin position="35"/>
        <end position="49"/>
    </location>
</feature>
<keyword evidence="4" id="KW-0548">Nucleotidyltransferase</keyword>
<feature type="domain" description="C2H2-type" evidence="11">
    <location>
        <begin position="187"/>
        <end position="215"/>
    </location>
</feature>
<evidence type="ECO:0000256" key="6">
    <source>
        <dbReference type="ARBA" id="ARBA00022741"/>
    </source>
</evidence>
<gene>
    <name evidence="12" type="ORF">ACJMK2_021559</name>
</gene>
<dbReference type="Gene3D" id="3.30.460.90">
    <property type="match status" value="1"/>
</dbReference>
<keyword evidence="5" id="KW-0479">Metal-binding</keyword>
<keyword evidence="7" id="KW-0067">ATP-binding</keyword>
<evidence type="ECO:0000313" key="12">
    <source>
        <dbReference type="EMBL" id="KAL3836106.1"/>
    </source>
</evidence>
<evidence type="ECO:0000256" key="2">
    <source>
        <dbReference type="ARBA" id="ARBA00008307"/>
    </source>
</evidence>
<protein>
    <recommendedName>
        <fullName evidence="11">C2H2-type domain-containing protein</fullName>
    </recommendedName>
</protein>
<comment type="caution">
    <text evidence="12">The sequence shown here is derived from an EMBL/GenBank/DDBJ whole genome shotgun (WGS) entry which is preliminary data.</text>
</comment>
<dbReference type="PANTHER" id="PTHR10656:SF42">
    <property type="entry name" value="CYCLIC GMP-AMP SYNTHASE-LIKE PROTEIN-RELATED"/>
    <property type="match status" value="1"/>
</dbReference>
<dbReference type="InterPro" id="IPR046906">
    <property type="entry name" value="Mab-21_HhH/H2TH-like"/>
</dbReference>
<feature type="domain" description="C2H2-type" evidence="11">
    <location>
        <begin position="427"/>
        <end position="456"/>
    </location>
</feature>
<dbReference type="GO" id="GO:0005524">
    <property type="term" value="F:ATP binding"/>
    <property type="evidence" value="ECO:0007669"/>
    <property type="project" value="UniProtKB-KW"/>
</dbReference>
<comment type="cofactor">
    <cofactor evidence="1">
        <name>Mg(2+)</name>
        <dbReference type="ChEBI" id="CHEBI:18420"/>
    </cofactor>
</comment>
<keyword evidence="9" id="KW-0863">Zinc-finger</keyword>